<proteinExistence type="predicted"/>
<gene>
    <name evidence="2" type="ORF">I79_021191</name>
</gene>
<evidence type="ECO:0000256" key="1">
    <source>
        <dbReference type="SAM" id="MobiDB-lite"/>
    </source>
</evidence>
<dbReference type="STRING" id="10029.G3IC04"/>
<dbReference type="AlphaFoldDB" id="G3IC04"/>
<reference evidence="3" key="1">
    <citation type="journal article" date="2011" name="Nat. Biotechnol.">
        <title>The genomic sequence of the Chinese hamster ovary (CHO)-K1 cell line.</title>
        <authorList>
            <person name="Xu X."/>
            <person name="Nagarajan H."/>
            <person name="Lewis N.E."/>
            <person name="Pan S."/>
            <person name="Cai Z."/>
            <person name="Liu X."/>
            <person name="Chen W."/>
            <person name="Xie M."/>
            <person name="Wang W."/>
            <person name="Hammond S."/>
            <person name="Andersen M.R."/>
            <person name="Neff N."/>
            <person name="Passarelli B."/>
            <person name="Koh W."/>
            <person name="Fan H.C."/>
            <person name="Wang J."/>
            <person name="Gui Y."/>
            <person name="Lee K.H."/>
            <person name="Betenbaugh M.J."/>
            <person name="Quake S.R."/>
            <person name="Famili I."/>
            <person name="Palsson B.O."/>
            <person name="Wang J."/>
        </authorList>
    </citation>
    <scope>NUCLEOTIDE SEQUENCE [LARGE SCALE GENOMIC DNA]</scope>
    <source>
        <strain evidence="3">CHO K1 cell line</strain>
    </source>
</reference>
<dbReference type="Proteomes" id="UP000001075">
    <property type="component" value="Unassembled WGS sequence"/>
</dbReference>
<sequence>MATDVSESSGADCKGDTRNSAKLDSEYPLRVLYCGGKCWKEKEMTFAHFLCLMW</sequence>
<protein>
    <submittedName>
        <fullName evidence="2">Density-regulated protein</fullName>
    </submittedName>
</protein>
<accession>G3IC04</accession>
<organism evidence="2 3">
    <name type="scientific">Cricetulus griseus</name>
    <name type="common">Chinese hamster</name>
    <name type="synonym">Cricetulus barabensis griseus</name>
    <dbReference type="NCBI Taxonomy" id="10029"/>
    <lineage>
        <taxon>Eukaryota</taxon>
        <taxon>Metazoa</taxon>
        <taxon>Chordata</taxon>
        <taxon>Craniata</taxon>
        <taxon>Vertebrata</taxon>
        <taxon>Euteleostomi</taxon>
        <taxon>Mammalia</taxon>
        <taxon>Eutheria</taxon>
        <taxon>Euarchontoglires</taxon>
        <taxon>Glires</taxon>
        <taxon>Rodentia</taxon>
        <taxon>Myomorpha</taxon>
        <taxon>Muroidea</taxon>
        <taxon>Cricetidae</taxon>
        <taxon>Cricetinae</taxon>
        <taxon>Cricetulus</taxon>
    </lineage>
</organism>
<feature type="region of interest" description="Disordered" evidence="1">
    <location>
        <begin position="1"/>
        <end position="21"/>
    </location>
</feature>
<evidence type="ECO:0000313" key="2">
    <source>
        <dbReference type="EMBL" id="EGW14527.1"/>
    </source>
</evidence>
<dbReference type="EMBL" id="JH001876">
    <property type="protein sequence ID" value="EGW14527.1"/>
    <property type="molecule type" value="Genomic_DNA"/>
</dbReference>
<name>G3IC04_CRIGR</name>
<evidence type="ECO:0000313" key="3">
    <source>
        <dbReference type="Proteomes" id="UP000001075"/>
    </source>
</evidence>
<dbReference type="InParanoid" id="G3IC04"/>